<dbReference type="Pfam" id="PF00481">
    <property type="entry name" value="PP2C"/>
    <property type="match status" value="1"/>
</dbReference>
<dbReference type="EMBL" id="JAKJXP020000101">
    <property type="protein sequence ID" value="KAK7746140.1"/>
    <property type="molecule type" value="Genomic_DNA"/>
</dbReference>
<dbReference type="CDD" id="cd00143">
    <property type="entry name" value="PP2Cc"/>
    <property type="match status" value="1"/>
</dbReference>
<dbReference type="Gene3D" id="3.60.40.10">
    <property type="entry name" value="PPM-type phosphatase domain"/>
    <property type="match status" value="1"/>
</dbReference>
<dbReference type="GO" id="GO:0004741">
    <property type="term" value="F:[pyruvate dehydrogenase (acetyl-transferring)]-phosphatase activity"/>
    <property type="evidence" value="ECO:0007669"/>
    <property type="project" value="TreeGrafter"/>
</dbReference>
<evidence type="ECO:0000313" key="3">
    <source>
        <dbReference type="EMBL" id="KAK7746140.1"/>
    </source>
</evidence>
<sequence length="560" mass="59592">MLSRRFLQQRPRHVNVGTAAAATRLYSPAQRAPVPARFYSSSSSETGKASSSWSVRALAAPLAAGAAGLAVGLYYSSSDRSRDQHHHLPGTTTAAAAAATTTTAIPDLNQLGLSDQIAYASPPTSEDVTRQLNEGAWSCRPAVGEEKSGSAVSRYDGAQLGSNSPCEDRYLHGRFASPLASSSGSGSDDWMAWAVFDGHCGWQMSDLLTRELVPSVRRALAKAVGSGGGNGDGAEGVSEEKAIHDALKTAFTALDDSVVQTAAATIERDDLSFPEKARRLEAAYAGACALLALFDPATRTLRVASTGDCRAVLGERKAAISSSSSPSSSTDNNNSNDSSNSNWQATDLTTDHTGANPDEVARLQAQFPDEPNMVAGGRVWGMQPSRTFGDGMWKWPAALKRTLRQRWNGLSLPSTARYRDYKDGPYLTAEPAVTTVRVSPASDDAGAFLILATDGLWDMMTSAQAVDLVGRWIDSQKGQGSSSSSPPSSPDFGPTILGWKRSCQYEESKATVQDPNAAVHLIRNGLGGADDEMVRGALTFRYPNSRDIRDDITVQVVFFR</sequence>
<feature type="compositionally biased region" description="Low complexity" evidence="1">
    <location>
        <begin position="321"/>
        <end position="342"/>
    </location>
</feature>
<dbReference type="InterPro" id="IPR015655">
    <property type="entry name" value="PP2C"/>
</dbReference>
<evidence type="ECO:0000259" key="2">
    <source>
        <dbReference type="PROSITE" id="PS51746"/>
    </source>
</evidence>
<proteinExistence type="predicted"/>
<protein>
    <recommendedName>
        <fullName evidence="2">PPM-type phosphatase domain-containing protein</fullName>
    </recommendedName>
</protein>
<name>A0AAN9UGP5_9PEZI</name>
<accession>A0AAN9UGP5</accession>
<evidence type="ECO:0000256" key="1">
    <source>
        <dbReference type="SAM" id="MobiDB-lite"/>
    </source>
</evidence>
<dbReference type="Proteomes" id="UP001320420">
    <property type="component" value="Unassembled WGS sequence"/>
</dbReference>
<feature type="compositionally biased region" description="Polar residues" evidence="1">
    <location>
        <begin position="343"/>
        <end position="353"/>
    </location>
</feature>
<dbReference type="InterPro" id="IPR036457">
    <property type="entry name" value="PPM-type-like_dom_sf"/>
</dbReference>
<reference evidence="3 4" key="1">
    <citation type="submission" date="2024-02" db="EMBL/GenBank/DDBJ databases">
        <title>De novo assembly and annotation of 12 fungi associated with fruit tree decline syndrome in Ontario, Canada.</title>
        <authorList>
            <person name="Sulman M."/>
            <person name="Ellouze W."/>
            <person name="Ilyukhin E."/>
        </authorList>
    </citation>
    <scope>NUCLEOTIDE SEQUENCE [LARGE SCALE GENOMIC DNA]</scope>
    <source>
        <strain evidence="3 4">M11/M66-122</strain>
    </source>
</reference>
<dbReference type="PANTHER" id="PTHR13832">
    <property type="entry name" value="PROTEIN PHOSPHATASE 2C"/>
    <property type="match status" value="1"/>
</dbReference>
<gene>
    <name evidence="3" type="ORF">SLS62_009519</name>
</gene>
<dbReference type="AlphaFoldDB" id="A0AAN9UGP5"/>
<dbReference type="InterPro" id="IPR001932">
    <property type="entry name" value="PPM-type_phosphatase-like_dom"/>
</dbReference>
<evidence type="ECO:0000313" key="4">
    <source>
        <dbReference type="Proteomes" id="UP001320420"/>
    </source>
</evidence>
<organism evidence="3 4">
    <name type="scientific">Diatrype stigma</name>
    <dbReference type="NCBI Taxonomy" id="117547"/>
    <lineage>
        <taxon>Eukaryota</taxon>
        <taxon>Fungi</taxon>
        <taxon>Dikarya</taxon>
        <taxon>Ascomycota</taxon>
        <taxon>Pezizomycotina</taxon>
        <taxon>Sordariomycetes</taxon>
        <taxon>Xylariomycetidae</taxon>
        <taxon>Xylariales</taxon>
        <taxon>Diatrypaceae</taxon>
        <taxon>Diatrype</taxon>
    </lineage>
</organism>
<feature type="domain" description="PPM-type phosphatase" evidence="2">
    <location>
        <begin position="152"/>
        <end position="559"/>
    </location>
</feature>
<dbReference type="PANTHER" id="PTHR13832:SF792">
    <property type="entry name" value="GM14286P"/>
    <property type="match status" value="1"/>
</dbReference>
<dbReference type="GO" id="GO:0005739">
    <property type="term" value="C:mitochondrion"/>
    <property type="evidence" value="ECO:0007669"/>
    <property type="project" value="TreeGrafter"/>
</dbReference>
<dbReference type="SMART" id="SM00332">
    <property type="entry name" value="PP2Cc"/>
    <property type="match status" value="1"/>
</dbReference>
<feature type="region of interest" description="Disordered" evidence="1">
    <location>
        <begin position="317"/>
        <end position="355"/>
    </location>
</feature>
<dbReference type="SUPFAM" id="SSF81606">
    <property type="entry name" value="PP2C-like"/>
    <property type="match status" value="1"/>
</dbReference>
<keyword evidence="4" id="KW-1185">Reference proteome</keyword>
<comment type="caution">
    <text evidence="3">The sequence shown here is derived from an EMBL/GenBank/DDBJ whole genome shotgun (WGS) entry which is preliminary data.</text>
</comment>
<dbReference type="PROSITE" id="PS51746">
    <property type="entry name" value="PPM_2"/>
    <property type="match status" value="1"/>
</dbReference>